<dbReference type="InterPro" id="IPR016187">
    <property type="entry name" value="CTDL_fold"/>
</dbReference>
<evidence type="ECO:0000313" key="4">
    <source>
        <dbReference type="Proteomes" id="UP001497497"/>
    </source>
</evidence>
<proteinExistence type="predicted"/>
<name>A0AAV2IJU8_LYMST</name>
<reference evidence="3 4" key="1">
    <citation type="submission" date="2024-04" db="EMBL/GenBank/DDBJ databases">
        <authorList>
            <consortium name="Genoscope - CEA"/>
            <person name="William W."/>
        </authorList>
    </citation>
    <scope>NUCLEOTIDE SEQUENCE [LARGE SCALE GENOMIC DNA]</scope>
</reference>
<dbReference type="Gene3D" id="3.10.100.10">
    <property type="entry name" value="Mannose-Binding Protein A, subunit A"/>
    <property type="match status" value="1"/>
</dbReference>
<comment type="caution">
    <text evidence="3">The sequence shown here is derived from an EMBL/GenBank/DDBJ whole genome shotgun (WGS) entry which is preliminary data.</text>
</comment>
<gene>
    <name evidence="3" type="ORF">GSLYS_00019399001</name>
</gene>
<dbReference type="Proteomes" id="UP001497497">
    <property type="component" value="Unassembled WGS sequence"/>
</dbReference>
<dbReference type="PROSITE" id="PS50041">
    <property type="entry name" value="C_TYPE_LECTIN_2"/>
    <property type="match status" value="1"/>
</dbReference>
<protein>
    <recommendedName>
        <fullName evidence="2">C-type lectin domain-containing protein</fullName>
    </recommendedName>
</protein>
<feature type="chain" id="PRO_5043774505" description="C-type lectin domain-containing protein" evidence="1">
    <location>
        <begin position="21"/>
        <end position="368"/>
    </location>
</feature>
<feature type="domain" description="C-type lectin" evidence="2">
    <location>
        <begin position="240"/>
        <end position="351"/>
    </location>
</feature>
<dbReference type="EMBL" id="CAXITT010000760">
    <property type="protein sequence ID" value="CAL1546022.1"/>
    <property type="molecule type" value="Genomic_DNA"/>
</dbReference>
<accession>A0AAV2IJU8</accession>
<dbReference type="SUPFAM" id="SSF56436">
    <property type="entry name" value="C-type lectin-like"/>
    <property type="match status" value="1"/>
</dbReference>
<keyword evidence="4" id="KW-1185">Reference proteome</keyword>
<dbReference type="CDD" id="cd00037">
    <property type="entry name" value="CLECT"/>
    <property type="match status" value="1"/>
</dbReference>
<evidence type="ECO:0000313" key="3">
    <source>
        <dbReference type="EMBL" id="CAL1546022.1"/>
    </source>
</evidence>
<organism evidence="3 4">
    <name type="scientific">Lymnaea stagnalis</name>
    <name type="common">Great pond snail</name>
    <name type="synonym">Helix stagnalis</name>
    <dbReference type="NCBI Taxonomy" id="6523"/>
    <lineage>
        <taxon>Eukaryota</taxon>
        <taxon>Metazoa</taxon>
        <taxon>Spiralia</taxon>
        <taxon>Lophotrochozoa</taxon>
        <taxon>Mollusca</taxon>
        <taxon>Gastropoda</taxon>
        <taxon>Heterobranchia</taxon>
        <taxon>Euthyneura</taxon>
        <taxon>Panpulmonata</taxon>
        <taxon>Hygrophila</taxon>
        <taxon>Lymnaeoidea</taxon>
        <taxon>Lymnaeidae</taxon>
        <taxon>Lymnaea</taxon>
    </lineage>
</organism>
<evidence type="ECO:0000256" key="1">
    <source>
        <dbReference type="SAM" id="SignalP"/>
    </source>
</evidence>
<dbReference type="SMART" id="SM00034">
    <property type="entry name" value="CLECT"/>
    <property type="match status" value="1"/>
</dbReference>
<dbReference type="AlphaFoldDB" id="A0AAV2IJU8"/>
<dbReference type="InterPro" id="IPR016186">
    <property type="entry name" value="C-type_lectin-like/link_sf"/>
</dbReference>
<keyword evidence="1" id="KW-0732">Signal</keyword>
<evidence type="ECO:0000259" key="2">
    <source>
        <dbReference type="PROSITE" id="PS50041"/>
    </source>
</evidence>
<sequence>MFIWLILACVLGGCVQNVYTEGAFRLDVKPTTIVPGFTSRLEVTCFVPRKSIPNMQTINSLILSSYEENNRSQMKYFVAINHSNGKTGHFPDGVTTSGAVNNEWDCYLNLTWDYPTREAASLFKCEVNGLNAMWRPVTVGLDASVVAQAPDLNVLVEEFTVNRKETLKMQAELARVRSELSYLKQQVAIPPTTDASISNTYNKLQAQVTALKEFTVKFVNTSETRMEASRDSLFHVSGVYDGRHYWLSKPVIVMGPDTYQAICSTYGGYLAEIDDGQEYAFVNGFIKKFSGVSAVLLGATDEASEGIWVQRHSKAAMTFTNWAKDEPGVNKESNCLYLFKLADFQYVDGLCYKVDIESPESFLCEVPV</sequence>
<dbReference type="InterPro" id="IPR001304">
    <property type="entry name" value="C-type_lectin-like"/>
</dbReference>
<dbReference type="Pfam" id="PF00059">
    <property type="entry name" value="Lectin_C"/>
    <property type="match status" value="1"/>
</dbReference>
<feature type="signal peptide" evidence="1">
    <location>
        <begin position="1"/>
        <end position="20"/>
    </location>
</feature>